<dbReference type="OrthoDB" id="4350094at2"/>
<organism evidence="2 3">
    <name type="scientific">Streptomyces tateyamensis</name>
    <dbReference type="NCBI Taxonomy" id="565073"/>
    <lineage>
        <taxon>Bacteria</taxon>
        <taxon>Bacillati</taxon>
        <taxon>Actinomycetota</taxon>
        <taxon>Actinomycetes</taxon>
        <taxon>Kitasatosporales</taxon>
        <taxon>Streptomycetaceae</taxon>
        <taxon>Streptomyces</taxon>
    </lineage>
</organism>
<feature type="compositionally biased region" description="Pro residues" evidence="1">
    <location>
        <begin position="196"/>
        <end position="222"/>
    </location>
</feature>
<evidence type="ECO:0000313" key="3">
    <source>
        <dbReference type="Proteomes" id="UP000248039"/>
    </source>
</evidence>
<evidence type="ECO:0000256" key="1">
    <source>
        <dbReference type="SAM" id="MobiDB-lite"/>
    </source>
</evidence>
<accession>A0A2V4N616</accession>
<proteinExistence type="predicted"/>
<feature type="compositionally biased region" description="Low complexity" evidence="1">
    <location>
        <begin position="223"/>
        <end position="274"/>
    </location>
</feature>
<feature type="region of interest" description="Disordered" evidence="1">
    <location>
        <begin position="1"/>
        <end position="35"/>
    </location>
</feature>
<dbReference type="EMBL" id="PYBW01000050">
    <property type="protein sequence ID" value="PYC78419.1"/>
    <property type="molecule type" value="Genomic_DNA"/>
</dbReference>
<evidence type="ECO:0000313" key="2">
    <source>
        <dbReference type="EMBL" id="PYC78419.1"/>
    </source>
</evidence>
<feature type="region of interest" description="Disordered" evidence="1">
    <location>
        <begin position="179"/>
        <end position="274"/>
    </location>
</feature>
<reference evidence="2 3" key="1">
    <citation type="submission" date="2018-03" db="EMBL/GenBank/DDBJ databases">
        <title>Bioinformatic expansion and discovery of thiopeptide antibiotics.</title>
        <authorList>
            <person name="Schwalen C.J."/>
            <person name="Hudson G.A."/>
            <person name="Mitchell D.A."/>
        </authorList>
    </citation>
    <scope>NUCLEOTIDE SEQUENCE [LARGE SCALE GENOMIC DNA]</scope>
    <source>
        <strain evidence="2 3">ATCC 21389</strain>
    </source>
</reference>
<feature type="compositionally biased region" description="Low complexity" evidence="1">
    <location>
        <begin position="179"/>
        <end position="195"/>
    </location>
</feature>
<dbReference type="RefSeq" id="WP_110670330.1">
    <property type="nucleotide sequence ID" value="NZ_PYBW01000050.1"/>
</dbReference>
<protein>
    <submittedName>
        <fullName evidence="2">Uncharacterized protein</fullName>
    </submittedName>
</protein>
<comment type="caution">
    <text evidence="2">The sequence shown here is derived from an EMBL/GenBank/DDBJ whole genome shotgun (WGS) entry which is preliminary data.</text>
</comment>
<feature type="compositionally biased region" description="Polar residues" evidence="1">
    <location>
        <begin position="73"/>
        <end position="84"/>
    </location>
</feature>
<keyword evidence="3" id="KW-1185">Reference proteome</keyword>
<feature type="compositionally biased region" description="Low complexity" evidence="1">
    <location>
        <begin position="87"/>
        <end position="112"/>
    </location>
</feature>
<name>A0A2V4N616_9ACTN</name>
<sequence length="466" mass="46226">MTGAEQAEPQLPEERRSGGPRHAAPRERGRTRARLLAAAAVPTALLMGSSLAPSLASAVSPAGAACVPDQPATTVTPVPKSQLNPVPAATPKPTAKPTATPTATPSGAPTKAVSTGAGRAVSATVTTPQVPAGASQQQAAAAVTSQVVQASAVQPGTTQPQDLIGDILGGVAGIFAPHQATPTPAAAPQVGAPVTPSTPAPGTPAPGTPQPAPSATPSPNAPAPRAATATPGAAATPSGAASSTPAATGTPSTAPSGSATPSANPSPSAVASALAGGDTRPLCAVDTSKLAAAKLSSGEVVPDQSWTLHTTKLSLYGAVFGGVYQVHSPTRTYRVLKFTVSSVDIDNLDMSTIENTAAGGKPAETFHVKGGPNTTSTMRSGPITMYVESLSGQLSSLYGIPIPPLGNITLTPDTLPEWLYNLIGAIPIPIDMSLTGVKAVQAGQFGGTLHIPGMRMYNDTLPYDGL</sequence>
<dbReference type="Proteomes" id="UP000248039">
    <property type="component" value="Unassembled WGS sequence"/>
</dbReference>
<dbReference type="AlphaFoldDB" id="A0A2V4N616"/>
<gene>
    <name evidence="2" type="ORF">C7C46_16430</name>
</gene>
<feature type="region of interest" description="Disordered" evidence="1">
    <location>
        <begin position="73"/>
        <end position="114"/>
    </location>
</feature>